<accession>A0A843AGC1</accession>
<gene>
    <name evidence="1" type="ORF">ISP01_05335</name>
</gene>
<organism evidence="1 2">
    <name type="scientific">Methanobrevibacter arboriphilus</name>
    <dbReference type="NCBI Taxonomy" id="39441"/>
    <lineage>
        <taxon>Archaea</taxon>
        <taxon>Methanobacteriati</taxon>
        <taxon>Methanobacteriota</taxon>
        <taxon>Methanomada group</taxon>
        <taxon>Methanobacteria</taxon>
        <taxon>Methanobacteriales</taxon>
        <taxon>Methanobacteriaceae</taxon>
        <taxon>Methanobrevibacter</taxon>
    </lineage>
</organism>
<sequence>MVMKTETEIKKEIKCRKKQKREIARKLFEDITNDELICSSNYVDGVWEINKEED</sequence>
<protein>
    <submittedName>
        <fullName evidence="1">Uncharacterized protein</fullName>
    </submittedName>
</protein>
<dbReference type="EMBL" id="JADIIN010000043">
    <property type="protein sequence ID" value="MBF4468811.1"/>
    <property type="molecule type" value="Genomic_DNA"/>
</dbReference>
<proteinExistence type="predicted"/>
<evidence type="ECO:0000313" key="1">
    <source>
        <dbReference type="EMBL" id="MBF4468811.1"/>
    </source>
</evidence>
<dbReference type="AlphaFoldDB" id="A0A843AGC1"/>
<evidence type="ECO:0000313" key="2">
    <source>
        <dbReference type="Proteomes" id="UP000658733"/>
    </source>
</evidence>
<comment type="caution">
    <text evidence="1">The sequence shown here is derived from an EMBL/GenBank/DDBJ whole genome shotgun (WGS) entry which is preliminary data.</text>
</comment>
<name>A0A843AGC1_METAZ</name>
<dbReference type="RefSeq" id="WP_278522860.1">
    <property type="nucleotide sequence ID" value="NZ_JADIIN010000043.1"/>
</dbReference>
<reference evidence="1" key="1">
    <citation type="submission" date="2020-10" db="EMBL/GenBank/DDBJ databases">
        <title>Dehalococcoides mccartyi of a TCE/Cr reducing biochatode.</title>
        <authorList>
            <person name="Matturro B."/>
        </authorList>
    </citation>
    <scope>NUCLEOTIDE SEQUENCE</scope>
    <source>
        <strain evidence="1">Bin4</strain>
    </source>
</reference>
<dbReference type="Proteomes" id="UP000658733">
    <property type="component" value="Unassembled WGS sequence"/>
</dbReference>